<dbReference type="GeneID" id="64661615"/>
<dbReference type="EMBL" id="JABBWK010000037">
    <property type="protein sequence ID" value="KAG1898754.1"/>
    <property type="molecule type" value="Genomic_DNA"/>
</dbReference>
<evidence type="ECO:0000313" key="2">
    <source>
        <dbReference type="EMBL" id="KAG1898754.1"/>
    </source>
</evidence>
<reference evidence="2" key="1">
    <citation type="journal article" date="2020" name="New Phytol.">
        <title>Comparative genomics reveals dynamic genome evolution in host specialist ectomycorrhizal fungi.</title>
        <authorList>
            <person name="Lofgren L.A."/>
            <person name="Nguyen N.H."/>
            <person name="Vilgalys R."/>
            <person name="Ruytinx J."/>
            <person name="Liao H.L."/>
            <person name="Branco S."/>
            <person name="Kuo A."/>
            <person name="LaButti K."/>
            <person name="Lipzen A."/>
            <person name="Andreopoulos W."/>
            <person name="Pangilinan J."/>
            <person name="Riley R."/>
            <person name="Hundley H."/>
            <person name="Na H."/>
            <person name="Barry K."/>
            <person name="Grigoriev I.V."/>
            <person name="Stajich J.E."/>
            <person name="Kennedy P.G."/>
        </authorList>
    </citation>
    <scope>NUCLEOTIDE SEQUENCE</scope>
    <source>
        <strain evidence="2">FC203</strain>
    </source>
</reference>
<sequence>MVSTPDVHKKQSIQTNGGHVGDGRSVMKSTETPRESLANTSGQRPGMLGREMFQAVKDLFVIFYIIATTLHPPATITHLVIYVKHRHANPVIPSSLSACRRGSSHLKDAAAVDWEEILNNICV</sequence>
<comment type="caution">
    <text evidence="2">The sequence shown here is derived from an EMBL/GenBank/DDBJ whole genome shotgun (WGS) entry which is preliminary data.</text>
</comment>
<evidence type="ECO:0000256" key="1">
    <source>
        <dbReference type="SAM" id="MobiDB-lite"/>
    </source>
</evidence>
<organism evidence="2 3">
    <name type="scientific">Suillus fuscotomentosus</name>
    <dbReference type="NCBI Taxonomy" id="1912939"/>
    <lineage>
        <taxon>Eukaryota</taxon>
        <taxon>Fungi</taxon>
        <taxon>Dikarya</taxon>
        <taxon>Basidiomycota</taxon>
        <taxon>Agaricomycotina</taxon>
        <taxon>Agaricomycetes</taxon>
        <taxon>Agaricomycetidae</taxon>
        <taxon>Boletales</taxon>
        <taxon>Suillineae</taxon>
        <taxon>Suillaceae</taxon>
        <taxon>Suillus</taxon>
    </lineage>
</organism>
<accession>A0AAD4HKG1</accession>
<feature type="region of interest" description="Disordered" evidence="1">
    <location>
        <begin position="1"/>
        <end position="46"/>
    </location>
</feature>
<proteinExistence type="predicted"/>
<protein>
    <submittedName>
        <fullName evidence="2">Uncharacterized protein</fullName>
    </submittedName>
</protein>
<dbReference type="Proteomes" id="UP001195769">
    <property type="component" value="Unassembled WGS sequence"/>
</dbReference>
<evidence type="ECO:0000313" key="3">
    <source>
        <dbReference type="Proteomes" id="UP001195769"/>
    </source>
</evidence>
<gene>
    <name evidence="2" type="ORF">F5891DRAFT_1190547</name>
</gene>
<name>A0AAD4HKG1_9AGAM</name>
<dbReference type="AlphaFoldDB" id="A0AAD4HKG1"/>
<keyword evidence="3" id="KW-1185">Reference proteome</keyword>
<dbReference type="RefSeq" id="XP_041224330.1">
    <property type="nucleotide sequence ID" value="XM_041367317.1"/>
</dbReference>